<keyword evidence="2" id="KW-1185">Reference proteome</keyword>
<evidence type="ECO:0000313" key="1">
    <source>
        <dbReference type="EMBL" id="MBA0853657.1"/>
    </source>
</evidence>
<dbReference type="EMBL" id="JABFAF010000004">
    <property type="protein sequence ID" value="MBA0853657.1"/>
    <property type="molecule type" value="Genomic_DNA"/>
</dbReference>
<name>A0A7J9L4P0_GOSSC</name>
<protein>
    <submittedName>
        <fullName evidence="1">Uncharacterized protein</fullName>
    </submittedName>
</protein>
<organism evidence="1 2">
    <name type="scientific">Gossypium schwendimanii</name>
    <name type="common">Cotton</name>
    <dbReference type="NCBI Taxonomy" id="34291"/>
    <lineage>
        <taxon>Eukaryota</taxon>
        <taxon>Viridiplantae</taxon>
        <taxon>Streptophyta</taxon>
        <taxon>Embryophyta</taxon>
        <taxon>Tracheophyta</taxon>
        <taxon>Spermatophyta</taxon>
        <taxon>Magnoliopsida</taxon>
        <taxon>eudicotyledons</taxon>
        <taxon>Gunneridae</taxon>
        <taxon>Pentapetalae</taxon>
        <taxon>rosids</taxon>
        <taxon>malvids</taxon>
        <taxon>Malvales</taxon>
        <taxon>Malvaceae</taxon>
        <taxon>Malvoideae</taxon>
        <taxon>Gossypium</taxon>
    </lineage>
</organism>
<proteinExistence type="predicted"/>
<sequence length="37" mass="4398">MNIIIFLTKFYTCDVELLRCFGTQIKIKVSKVDKLIY</sequence>
<dbReference type="AlphaFoldDB" id="A0A7J9L4P0"/>
<evidence type="ECO:0000313" key="2">
    <source>
        <dbReference type="Proteomes" id="UP000593576"/>
    </source>
</evidence>
<comment type="caution">
    <text evidence="1">The sequence shown here is derived from an EMBL/GenBank/DDBJ whole genome shotgun (WGS) entry which is preliminary data.</text>
</comment>
<gene>
    <name evidence="1" type="ORF">Goshw_020515</name>
</gene>
<reference evidence="1 2" key="1">
    <citation type="journal article" date="2019" name="Genome Biol. Evol.">
        <title>Insights into the evolution of the New World diploid cottons (Gossypium, subgenus Houzingenia) based on genome sequencing.</title>
        <authorList>
            <person name="Grover C.E."/>
            <person name="Arick M.A. 2nd"/>
            <person name="Thrash A."/>
            <person name="Conover J.L."/>
            <person name="Sanders W.S."/>
            <person name="Peterson D.G."/>
            <person name="Frelichowski J.E."/>
            <person name="Scheffler J.A."/>
            <person name="Scheffler B.E."/>
            <person name="Wendel J.F."/>
        </authorList>
    </citation>
    <scope>NUCLEOTIDE SEQUENCE [LARGE SCALE GENOMIC DNA]</scope>
    <source>
        <strain evidence="1">1</strain>
        <tissue evidence="1">Leaf</tissue>
    </source>
</reference>
<dbReference type="Proteomes" id="UP000593576">
    <property type="component" value="Unassembled WGS sequence"/>
</dbReference>
<accession>A0A7J9L4P0</accession>